<reference evidence="4 6" key="2">
    <citation type="submission" date="2018-12" db="EMBL/GenBank/DDBJ databases">
        <authorList>
            <consortium name="Pathogen Informatics"/>
        </authorList>
    </citation>
    <scope>NUCLEOTIDE SEQUENCE [LARGE SCALE GENOMIC DNA]</scope>
    <source>
        <strain evidence="4 6">NCTC13489</strain>
    </source>
</reference>
<gene>
    <name evidence="4" type="primary">oatA_2</name>
    <name evidence="3" type="ORF">HY04_09910</name>
    <name evidence="4" type="ORF">NCTC13489_01579</name>
</gene>
<evidence type="ECO:0000313" key="3">
    <source>
        <dbReference type="EMBL" id="KEY18779.1"/>
    </source>
</evidence>
<dbReference type="KEGG" id="cant:NCTC13489_01579"/>
<dbReference type="PANTHER" id="PTHR23028:SF53">
    <property type="entry name" value="ACYL_TRANSF_3 DOMAIN-CONTAINING PROTEIN"/>
    <property type="match status" value="1"/>
</dbReference>
<sequence>MDNKRITILDGFRVIAIIVVLLFHFYTFFQDDKYLYNFGFTNLFSFGKLGVEFFFIISGFVISLTLTKCSNFVEFLKKRFLRLIPAMLVCSIITFAIMRTFDSNLLFAKSHSFSNLLLSNTFISPELINNIFQTKYNYIDGAYWSLWVEINFYIVIGIVYFCNKNKLLQNFSIVSLLLTLIYFLFTSKLGGDIISPIIGESLFVAGKNIIKLLNLVAYSNWFLLGIILYNLYHKKLLRYYIYFTIVFVLQIILIQNTVQNILFLVFIYSLLMLFIYKPNKIRFLGNTFISKLGVVSYSVYLIHGHIGVLVINKFSWILGNYNWIIGVVLIGLFFLFGIFSYKFLEKPISTILKKIMFR</sequence>
<dbReference type="PANTHER" id="PTHR23028">
    <property type="entry name" value="ACETYLTRANSFERASE"/>
    <property type="match status" value="1"/>
</dbReference>
<protein>
    <submittedName>
        <fullName evidence="4">O-acetyltransferase OatA</fullName>
        <ecNumber evidence="4">2.3.1.-</ecNumber>
    </submittedName>
</protein>
<feature type="transmembrane region" description="Helical" evidence="1">
    <location>
        <begin position="167"/>
        <end position="185"/>
    </location>
</feature>
<dbReference type="OrthoDB" id="290051at2"/>
<dbReference type="STRING" id="266748.HY04_09910"/>
<dbReference type="EC" id="2.3.1.-" evidence="4"/>
<feature type="transmembrane region" description="Helical" evidence="1">
    <location>
        <begin position="261"/>
        <end position="276"/>
    </location>
</feature>
<evidence type="ECO:0000313" key="4">
    <source>
        <dbReference type="EMBL" id="VEH99527.1"/>
    </source>
</evidence>
<feature type="transmembrane region" description="Helical" evidence="1">
    <location>
        <begin position="79"/>
        <end position="98"/>
    </location>
</feature>
<keyword evidence="5" id="KW-1185">Reference proteome</keyword>
<feature type="transmembrane region" description="Helical" evidence="1">
    <location>
        <begin position="288"/>
        <end position="311"/>
    </location>
</feature>
<dbReference type="EMBL" id="JPEP01000002">
    <property type="protein sequence ID" value="KEY18779.1"/>
    <property type="molecule type" value="Genomic_DNA"/>
</dbReference>
<feature type="transmembrane region" description="Helical" evidence="1">
    <location>
        <begin position="49"/>
        <end position="67"/>
    </location>
</feature>
<name>A0A448NRL0_9FLAO</name>
<keyword evidence="1" id="KW-1133">Transmembrane helix</keyword>
<dbReference type="AlphaFoldDB" id="A0A448NRL0"/>
<keyword evidence="1" id="KW-0472">Membrane</keyword>
<proteinExistence type="predicted"/>
<dbReference type="GO" id="GO:0016020">
    <property type="term" value="C:membrane"/>
    <property type="evidence" value="ECO:0007669"/>
    <property type="project" value="TreeGrafter"/>
</dbReference>
<dbReference type="EMBL" id="LR134441">
    <property type="protein sequence ID" value="VEH99527.1"/>
    <property type="molecule type" value="Genomic_DNA"/>
</dbReference>
<evidence type="ECO:0000313" key="5">
    <source>
        <dbReference type="Proteomes" id="UP000028349"/>
    </source>
</evidence>
<dbReference type="InterPro" id="IPR002656">
    <property type="entry name" value="Acyl_transf_3_dom"/>
</dbReference>
<evidence type="ECO:0000313" key="6">
    <source>
        <dbReference type="Proteomes" id="UP000270036"/>
    </source>
</evidence>
<feature type="transmembrane region" description="Helical" evidence="1">
    <location>
        <begin position="239"/>
        <end position="255"/>
    </location>
</feature>
<keyword evidence="4" id="KW-0012">Acyltransferase</keyword>
<dbReference type="Proteomes" id="UP000028349">
    <property type="component" value="Unassembled WGS sequence"/>
</dbReference>
<dbReference type="Proteomes" id="UP000270036">
    <property type="component" value="Chromosome"/>
</dbReference>
<feature type="domain" description="Acyltransferase 3" evidence="2">
    <location>
        <begin position="8"/>
        <end position="338"/>
    </location>
</feature>
<feature type="transmembrane region" description="Helical" evidence="1">
    <location>
        <begin position="212"/>
        <end position="232"/>
    </location>
</feature>
<evidence type="ECO:0000259" key="2">
    <source>
        <dbReference type="Pfam" id="PF01757"/>
    </source>
</evidence>
<keyword evidence="1" id="KW-0812">Transmembrane</keyword>
<reference evidence="3 5" key="1">
    <citation type="submission" date="2014-07" db="EMBL/GenBank/DDBJ databases">
        <authorList>
            <person name="Pisani N.G."/>
            <person name="Newman J.D."/>
        </authorList>
    </citation>
    <scope>NUCLEOTIDE SEQUENCE [LARGE SCALE GENOMIC DNA]</scope>
    <source>
        <strain evidence="3 5">LMG 24720</strain>
    </source>
</reference>
<evidence type="ECO:0000256" key="1">
    <source>
        <dbReference type="SAM" id="Phobius"/>
    </source>
</evidence>
<dbReference type="Pfam" id="PF01757">
    <property type="entry name" value="Acyl_transf_3"/>
    <property type="match status" value="1"/>
</dbReference>
<dbReference type="GO" id="GO:0000271">
    <property type="term" value="P:polysaccharide biosynthetic process"/>
    <property type="evidence" value="ECO:0007669"/>
    <property type="project" value="TreeGrafter"/>
</dbReference>
<dbReference type="InterPro" id="IPR050879">
    <property type="entry name" value="Acyltransferase_3"/>
</dbReference>
<dbReference type="RefSeq" id="WP_034719311.1">
    <property type="nucleotide sequence ID" value="NZ_FOIX01000004.1"/>
</dbReference>
<feature type="transmembrane region" description="Helical" evidence="1">
    <location>
        <begin position="12"/>
        <end position="29"/>
    </location>
</feature>
<keyword evidence="4" id="KW-0808">Transferase</keyword>
<feature type="transmembrane region" description="Helical" evidence="1">
    <location>
        <begin position="142"/>
        <end position="162"/>
    </location>
</feature>
<feature type="transmembrane region" description="Helical" evidence="1">
    <location>
        <begin position="323"/>
        <end position="344"/>
    </location>
</feature>
<dbReference type="GO" id="GO:0016747">
    <property type="term" value="F:acyltransferase activity, transferring groups other than amino-acyl groups"/>
    <property type="evidence" value="ECO:0007669"/>
    <property type="project" value="InterPro"/>
</dbReference>
<organism evidence="4 6">
    <name type="scientific">Kaistella antarctica</name>
    <dbReference type="NCBI Taxonomy" id="266748"/>
    <lineage>
        <taxon>Bacteria</taxon>
        <taxon>Pseudomonadati</taxon>
        <taxon>Bacteroidota</taxon>
        <taxon>Flavobacteriia</taxon>
        <taxon>Flavobacteriales</taxon>
        <taxon>Weeksellaceae</taxon>
        <taxon>Chryseobacterium group</taxon>
        <taxon>Kaistella</taxon>
    </lineage>
</organism>
<accession>A0A448NRL0</accession>